<evidence type="ECO:0000259" key="2">
    <source>
        <dbReference type="PROSITE" id="PS51724"/>
    </source>
</evidence>
<sequence length="266" mass="28022">MRDTASEQVESVSLLTKVGRVVGALASLAVLIGLAMWTWQTGTQDTSEIPVIVAQSGPAREEPEEPGGLQVPHQGRSVNTLIEGTPDVVTEEDVALAPAPMVPDQEDVVIAPDPAQEIEDLLAEALGDGGEDTGVAAEPDPEADPYAPVASLIPRSRPSDLASRTTTAVREPQAPVAVDGNAIPAGTHMVQLGAFLSEEIAIEQWNGLVRRQPSLMAGKQRYIETVVSGGTTRYRLRAVGYDGLTETRAACAAFVARGQDCIPVTR</sequence>
<keyword evidence="1" id="KW-0812">Transmembrane</keyword>
<dbReference type="EMBL" id="OMKW01000003">
    <property type="protein sequence ID" value="SPF29909.1"/>
    <property type="molecule type" value="Genomic_DNA"/>
</dbReference>
<feature type="domain" description="SPOR" evidence="2">
    <location>
        <begin position="182"/>
        <end position="266"/>
    </location>
</feature>
<dbReference type="InterPro" id="IPR036680">
    <property type="entry name" value="SPOR-like_sf"/>
</dbReference>
<dbReference type="PROSITE" id="PS51724">
    <property type="entry name" value="SPOR"/>
    <property type="match status" value="1"/>
</dbReference>
<keyword evidence="3" id="KW-0131">Cell cycle</keyword>
<reference evidence="3 4" key="1">
    <citation type="submission" date="2018-03" db="EMBL/GenBank/DDBJ databases">
        <authorList>
            <person name="Keele B.F."/>
        </authorList>
    </citation>
    <scope>NUCLEOTIDE SEQUENCE [LARGE SCALE GENOMIC DNA]</scope>
    <source>
        <strain evidence="3 4">CeCT 8812</strain>
    </source>
</reference>
<evidence type="ECO:0000256" key="1">
    <source>
        <dbReference type="SAM" id="Phobius"/>
    </source>
</evidence>
<evidence type="ECO:0000313" key="4">
    <source>
        <dbReference type="Proteomes" id="UP000244932"/>
    </source>
</evidence>
<proteinExistence type="predicted"/>
<dbReference type="InterPro" id="IPR007730">
    <property type="entry name" value="SPOR-like_dom"/>
</dbReference>
<dbReference type="GO" id="GO:0042834">
    <property type="term" value="F:peptidoglycan binding"/>
    <property type="evidence" value="ECO:0007669"/>
    <property type="project" value="InterPro"/>
</dbReference>
<keyword evidence="1" id="KW-1133">Transmembrane helix</keyword>
<accession>A0A2R8ACG5</accession>
<dbReference type="Gene3D" id="3.30.70.1070">
    <property type="entry name" value="Sporulation related repeat"/>
    <property type="match status" value="1"/>
</dbReference>
<dbReference type="Proteomes" id="UP000244932">
    <property type="component" value="Unassembled WGS sequence"/>
</dbReference>
<gene>
    <name evidence="3" type="primary">ftsN</name>
    <name evidence="3" type="ORF">POI8812_02235</name>
</gene>
<organism evidence="3 4">
    <name type="scientific">Pontivivens insulae</name>
    <dbReference type="NCBI Taxonomy" id="1639689"/>
    <lineage>
        <taxon>Bacteria</taxon>
        <taxon>Pseudomonadati</taxon>
        <taxon>Pseudomonadota</taxon>
        <taxon>Alphaproteobacteria</taxon>
        <taxon>Rhodobacterales</taxon>
        <taxon>Paracoccaceae</taxon>
        <taxon>Pontivivens</taxon>
    </lineage>
</organism>
<keyword evidence="3" id="KW-0132">Cell division</keyword>
<dbReference type="GO" id="GO:0051301">
    <property type="term" value="P:cell division"/>
    <property type="evidence" value="ECO:0007669"/>
    <property type="project" value="UniProtKB-KW"/>
</dbReference>
<name>A0A2R8ACG5_9RHOB</name>
<dbReference type="RefSeq" id="WP_108782646.1">
    <property type="nucleotide sequence ID" value="NZ_OMKW01000003.1"/>
</dbReference>
<keyword evidence="1" id="KW-0472">Membrane</keyword>
<protein>
    <submittedName>
        <fullName evidence="3">Cell division protein FtsN</fullName>
    </submittedName>
</protein>
<dbReference type="OrthoDB" id="8479416at2"/>
<keyword evidence="4" id="KW-1185">Reference proteome</keyword>
<dbReference type="AlphaFoldDB" id="A0A2R8ACG5"/>
<dbReference type="Pfam" id="PF05036">
    <property type="entry name" value="SPOR"/>
    <property type="match status" value="1"/>
</dbReference>
<evidence type="ECO:0000313" key="3">
    <source>
        <dbReference type="EMBL" id="SPF29909.1"/>
    </source>
</evidence>
<feature type="transmembrane region" description="Helical" evidence="1">
    <location>
        <begin position="21"/>
        <end position="39"/>
    </location>
</feature>